<keyword evidence="2" id="KW-0238">DNA-binding</keyword>
<comment type="caution">
    <text evidence="2">The sequence shown here is derived from an EMBL/GenBank/DDBJ whole genome shotgun (WGS) entry which is preliminary data.</text>
</comment>
<evidence type="ECO:0000259" key="1">
    <source>
        <dbReference type="PROSITE" id="PS50910"/>
    </source>
</evidence>
<reference evidence="3" key="1">
    <citation type="submission" date="2017-09" db="EMBL/GenBank/DDBJ databases">
        <title>Depth-based differentiation of microbial function through sediment-hosted aquifers and enrichment of novel symbionts in the deep terrestrial subsurface.</title>
        <authorList>
            <person name="Probst A.J."/>
            <person name="Ladd B."/>
            <person name="Jarett J.K."/>
            <person name="Geller-Mcgrath D.E."/>
            <person name="Sieber C.M.K."/>
            <person name="Emerson J.B."/>
            <person name="Anantharaman K."/>
            <person name="Thomas B.C."/>
            <person name="Malmstrom R."/>
            <person name="Stieglmeier M."/>
            <person name="Klingl A."/>
            <person name="Woyke T."/>
            <person name="Ryan C.M."/>
            <person name="Banfield J.F."/>
        </authorList>
    </citation>
    <scope>NUCLEOTIDE SEQUENCE [LARGE SCALE GENOMIC DNA]</scope>
</reference>
<dbReference type="Pfam" id="PF05168">
    <property type="entry name" value="HEPN"/>
    <property type="match status" value="1"/>
</dbReference>
<evidence type="ECO:0000313" key="3">
    <source>
        <dbReference type="Proteomes" id="UP000229574"/>
    </source>
</evidence>
<dbReference type="Gene3D" id="1.20.120.330">
    <property type="entry name" value="Nucleotidyltransferases domain 2"/>
    <property type="match status" value="1"/>
</dbReference>
<dbReference type="EMBL" id="PEYY01000017">
    <property type="protein sequence ID" value="PIS18223.1"/>
    <property type="molecule type" value="Genomic_DNA"/>
</dbReference>
<protein>
    <submittedName>
        <fullName evidence="2">DNA-binding protein</fullName>
    </submittedName>
</protein>
<sequence>MDKANAIKYWIESADHDQETAESLFDLKKYTWSLFIWQLVVEKHLKARLVIKLDGTTPITHDLVKLAKLAELALTKTQINNLHEITAFNINARYEDYKRTFYKKSTKDYTSKWIKIIKDFLLWLKKH</sequence>
<dbReference type="GO" id="GO:0003677">
    <property type="term" value="F:DNA binding"/>
    <property type="evidence" value="ECO:0007669"/>
    <property type="project" value="UniProtKB-KW"/>
</dbReference>
<dbReference type="AlphaFoldDB" id="A0A2H0WZW7"/>
<dbReference type="Proteomes" id="UP000229574">
    <property type="component" value="Unassembled WGS sequence"/>
</dbReference>
<proteinExistence type="predicted"/>
<gene>
    <name evidence="2" type="ORF">COT54_00425</name>
</gene>
<feature type="domain" description="HEPN" evidence="1">
    <location>
        <begin position="11"/>
        <end position="120"/>
    </location>
</feature>
<evidence type="ECO:0000313" key="2">
    <source>
        <dbReference type="EMBL" id="PIS18223.1"/>
    </source>
</evidence>
<dbReference type="SUPFAM" id="SSF81593">
    <property type="entry name" value="Nucleotidyltransferase substrate binding subunit/domain"/>
    <property type="match status" value="1"/>
</dbReference>
<accession>A0A2H0WZW7</accession>
<dbReference type="PROSITE" id="PS50910">
    <property type="entry name" value="HEPN"/>
    <property type="match status" value="1"/>
</dbReference>
<name>A0A2H0WZW7_9BACT</name>
<dbReference type="InterPro" id="IPR007842">
    <property type="entry name" value="HEPN_dom"/>
</dbReference>
<organism evidence="2 3">
    <name type="scientific">Candidatus Collierbacteria bacterium CG09_land_8_20_14_0_10_46_12</name>
    <dbReference type="NCBI Taxonomy" id="1974533"/>
    <lineage>
        <taxon>Bacteria</taxon>
        <taxon>Candidatus Collieribacteriota</taxon>
    </lineage>
</organism>
<dbReference type="SMART" id="SM00748">
    <property type="entry name" value="HEPN"/>
    <property type="match status" value="1"/>
</dbReference>